<keyword evidence="2 7" id="KW-0812">Transmembrane</keyword>
<feature type="transmembrane region" description="Helical" evidence="7">
    <location>
        <begin position="263"/>
        <end position="281"/>
    </location>
</feature>
<keyword evidence="3" id="KW-0547">Nucleotide-binding</keyword>
<feature type="domain" description="ABC transmembrane type-1" evidence="9">
    <location>
        <begin position="19"/>
        <end position="300"/>
    </location>
</feature>
<dbReference type="PANTHER" id="PTHR24221">
    <property type="entry name" value="ATP-BINDING CASSETTE SUB-FAMILY B"/>
    <property type="match status" value="1"/>
</dbReference>
<evidence type="ECO:0000256" key="5">
    <source>
        <dbReference type="ARBA" id="ARBA00022989"/>
    </source>
</evidence>
<name>A0ABU9LL75_9BACL</name>
<organism evidence="10 11">
    <name type="scientific">Kurthia gibsonii</name>
    <dbReference type="NCBI Taxonomy" id="33946"/>
    <lineage>
        <taxon>Bacteria</taxon>
        <taxon>Bacillati</taxon>
        <taxon>Bacillota</taxon>
        <taxon>Bacilli</taxon>
        <taxon>Bacillales</taxon>
        <taxon>Caryophanaceae</taxon>
        <taxon>Kurthia</taxon>
    </lineage>
</organism>
<dbReference type="NCBIfam" id="TIGR02857">
    <property type="entry name" value="CydD"/>
    <property type="match status" value="1"/>
</dbReference>
<keyword evidence="11" id="KW-1185">Reference proteome</keyword>
<sequence>MVWLQKWAMRQKGVLVGNAIFSICIGLAIIAQSYAIVQVVNEVFIKKSAFSATFPYIAVLIGAIIIRVICTSVNRQLGVRLSTNVKKHVRQSLLKKWQQDPLQISVKGQTGSKVTMLIEMIDQLESYYRDYVPQVIQSMLVPFILLIAVFMTHIYSGLILLCTAPLIPVAYIIVGLQTQKKSERQLKELTFFSGKFLDLVQGLQTLKLFGQGKQQREELAENNRAFQTSTMSILKVAFASTFFIELVVTLGIGLVAIEIAYQMITFETMTFAPAFFILAIAPEFYNAIKDLGSAFHSGRGSMAAAEILEEELERPIEPVKWGTQPLEQQPSIEIKQGAFQYGDAFKLEQLNVKVPPNSRTAIVGPTGQGKTTLLNILAGVYELTEGHVKIDGKLRQEVSKDAWFEQIAYISQHPYLFTGTIAENIQMKKGACDEVAIQRAIEQAQLGDWIATLPNGMHTAVGEAGRGMSGGEKQRLAIARAFYKQCTIVFFDEPTMGLDVQTEQLLQRVMDELAQTRTVITVAHRLHTIQQADQILLVHNGTIEQTGTHQELLQKSAIYREMVGGERHEGTC</sequence>
<protein>
    <submittedName>
        <fullName evidence="10">Thiol reductant ABC exporter subunit CydD</fullName>
    </submittedName>
</protein>
<comment type="caution">
    <text evidence="10">The sequence shown here is derived from an EMBL/GenBank/DDBJ whole genome shotgun (WGS) entry which is preliminary data.</text>
</comment>
<dbReference type="Gene3D" id="1.20.1560.10">
    <property type="entry name" value="ABC transporter type 1, transmembrane domain"/>
    <property type="match status" value="1"/>
</dbReference>
<feature type="transmembrane region" description="Helical" evidence="7">
    <location>
        <begin position="233"/>
        <end position="257"/>
    </location>
</feature>
<dbReference type="InterPro" id="IPR017871">
    <property type="entry name" value="ABC_transporter-like_CS"/>
</dbReference>
<evidence type="ECO:0000256" key="2">
    <source>
        <dbReference type="ARBA" id="ARBA00022692"/>
    </source>
</evidence>
<dbReference type="InterPro" id="IPR014216">
    <property type="entry name" value="ABC_transptr_CydD"/>
</dbReference>
<dbReference type="Gene3D" id="3.40.50.300">
    <property type="entry name" value="P-loop containing nucleotide triphosphate hydrolases"/>
    <property type="match status" value="1"/>
</dbReference>
<dbReference type="InterPro" id="IPR011527">
    <property type="entry name" value="ABC1_TM_dom"/>
</dbReference>
<evidence type="ECO:0000256" key="6">
    <source>
        <dbReference type="ARBA" id="ARBA00023136"/>
    </source>
</evidence>
<dbReference type="InterPro" id="IPR003593">
    <property type="entry name" value="AAA+_ATPase"/>
</dbReference>
<dbReference type="RefSeq" id="WP_342302958.1">
    <property type="nucleotide sequence ID" value="NZ_JBCEWA010000006.1"/>
</dbReference>
<accession>A0ABU9LL75</accession>
<evidence type="ECO:0000259" key="9">
    <source>
        <dbReference type="PROSITE" id="PS50929"/>
    </source>
</evidence>
<dbReference type="SMART" id="SM00382">
    <property type="entry name" value="AAA"/>
    <property type="match status" value="1"/>
</dbReference>
<evidence type="ECO:0000256" key="1">
    <source>
        <dbReference type="ARBA" id="ARBA00004651"/>
    </source>
</evidence>
<dbReference type="PROSITE" id="PS00211">
    <property type="entry name" value="ABC_TRANSPORTER_1"/>
    <property type="match status" value="1"/>
</dbReference>
<dbReference type="PROSITE" id="PS50929">
    <property type="entry name" value="ABC_TM1F"/>
    <property type="match status" value="1"/>
</dbReference>
<dbReference type="InterPro" id="IPR036640">
    <property type="entry name" value="ABC1_TM_sf"/>
</dbReference>
<dbReference type="SUPFAM" id="SSF90123">
    <property type="entry name" value="ABC transporter transmembrane region"/>
    <property type="match status" value="1"/>
</dbReference>
<dbReference type="InterPro" id="IPR027417">
    <property type="entry name" value="P-loop_NTPase"/>
</dbReference>
<dbReference type="EMBL" id="JBCEWA010000006">
    <property type="protein sequence ID" value="MEL5988573.1"/>
    <property type="molecule type" value="Genomic_DNA"/>
</dbReference>
<proteinExistence type="predicted"/>
<feature type="transmembrane region" description="Helical" evidence="7">
    <location>
        <begin position="12"/>
        <end position="37"/>
    </location>
</feature>
<feature type="transmembrane region" description="Helical" evidence="7">
    <location>
        <begin position="131"/>
        <end position="151"/>
    </location>
</feature>
<dbReference type="SUPFAM" id="SSF52540">
    <property type="entry name" value="P-loop containing nucleoside triphosphate hydrolases"/>
    <property type="match status" value="1"/>
</dbReference>
<reference evidence="10 11" key="1">
    <citation type="submission" date="2024-04" db="EMBL/GenBank/DDBJ databases">
        <authorList>
            <person name="Wu Y.S."/>
            <person name="Zhang L."/>
        </authorList>
    </citation>
    <scope>NUCLEOTIDE SEQUENCE [LARGE SCALE GENOMIC DNA]</scope>
    <source>
        <strain evidence="10 11">KG-01</strain>
    </source>
</reference>
<feature type="transmembrane region" description="Helical" evidence="7">
    <location>
        <begin position="157"/>
        <end position="176"/>
    </location>
</feature>
<dbReference type="Pfam" id="PF00005">
    <property type="entry name" value="ABC_tran"/>
    <property type="match status" value="1"/>
</dbReference>
<dbReference type="PROSITE" id="PS50893">
    <property type="entry name" value="ABC_TRANSPORTER_2"/>
    <property type="match status" value="1"/>
</dbReference>
<dbReference type="PANTHER" id="PTHR24221:SF261">
    <property type="entry name" value="GLUTATHIONE_L-CYSTEINE TRANSPORT SYSTEM ATP-BINDING_PERMEASE PROTEIN CYDD"/>
    <property type="match status" value="1"/>
</dbReference>
<evidence type="ECO:0000259" key="8">
    <source>
        <dbReference type="PROSITE" id="PS50893"/>
    </source>
</evidence>
<evidence type="ECO:0000256" key="4">
    <source>
        <dbReference type="ARBA" id="ARBA00022840"/>
    </source>
</evidence>
<dbReference type="InterPro" id="IPR039421">
    <property type="entry name" value="Type_1_exporter"/>
</dbReference>
<evidence type="ECO:0000256" key="3">
    <source>
        <dbReference type="ARBA" id="ARBA00022741"/>
    </source>
</evidence>
<evidence type="ECO:0000313" key="10">
    <source>
        <dbReference type="EMBL" id="MEL5988573.1"/>
    </source>
</evidence>
<feature type="domain" description="ABC transporter" evidence="8">
    <location>
        <begin position="332"/>
        <end position="565"/>
    </location>
</feature>
<dbReference type="CDD" id="cd18584">
    <property type="entry name" value="ABC_6TM_AarD_CydD"/>
    <property type="match status" value="1"/>
</dbReference>
<keyword evidence="6 7" id="KW-0472">Membrane</keyword>
<dbReference type="Proteomes" id="UP001398420">
    <property type="component" value="Unassembled WGS sequence"/>
</dbReference>
<gene>
    <name evidence="10" type="primary">cydD</name>
    <name evidence="10" type="ORF">AAF454_09175</name>
</gene>
<comment type="subcellular location">
    <subcellularLocation>
        <location evidence="1">Cell membrane</location>
        <topology evidence="1">Multi-pass membrane protein</topology>
    </subcellularLocation>
</comment>
<dbReference type="InterPro" id="IPR003439">
    <property type="entry name" value="ABC_transporter-like_ATP-bd"/>
</dbReference>
<dbReference type="Pfam" id="PF00664">
    <property type="entry name" value="ABC_membrane"/>
    <property type="match status" value="1"/>
</dbReference>
<feature type="transmembrane region" description="Helical" evidence="7">
    <location>
        <begin position="49"/>
        <end position="70"/>
    </location>
</feature>
<keyword evidence="5 7" id="KW-1133">Transmembrane helix</keyword>
<evidence type="ECO:0000313" key="11">
    <source>
        <dbReference type="Proteomes" id="UP001398420"/>
    </source>
</evidence>
<evidence type="ECO:0000256" key="7">
    <source>
        <dbReference type="SAM" id="Phobius"/>
    </source>
</evidence>
<keyword evidence="4" id="KW-0067">ATP-binding</keyword>